<reference evidence="5 6" key="3">
    <citation type="journal article" date="1997" name="J. Gen. Virol.">
        <title>Cloning and functional characterization of the origin of lytic-phase DNA replication of rat cytomegalovirus.</title>
        <authorList>
            <person name="Vink C."/>
            <person name="Beuken E."/>
            <person name="Bruggeman C.A."/>
        </authorList>
    </citation>
    <scope>NUCLEOTIDE SEQUENCE [LARGE SCALE GENOMIC DNA]</scope>
    <source>
        <strain evidence="5 6">Maastricht</strain>
    </source>
</reference>
<reference evidence="5 6" key="10">
    <citation type="journal article" date="2000" name="Virus Res.">
        <title>Rat cytomegalovirus R89 is a highly conserved gene which expresses a spliced transcript.</title>
        <authorList>
            <person name="Gruijthuijsen Y.K."/>
            <person name="Beuken E."/>
            <person name="Bruggeman C.A."/>
            <person name="Vink C."/>
        </authorList>
    </citation>
    <scope>NUCLEOTIDE SEQUENCE [LARGE SCALE GENOMIC DNA]</scope>
    <source>
        <strain evidence="5 6">Maastricht</strain>
    </source>
</reference>
<organismHost>
    <name type="scientific">Rattus</name>
    <name type="common">rats</name>
    <dbReference type="NCBI Taxonomy" id="10114"/>
</organismHost>
<keyword evidence="2" id="KW-1188">Viral release from host cell</keyword>
<reference evidence="5 6" key="1">
    <citation type="journal article" date="1996" name="J. Gen. Virol.">
        <title>Cloning and sequence analysis of the genes encoding DNA polymerase, glycoprotein B, ICP18.5 and major DNA-binding protein of rat cytomegalovirus.</title>
        <authorList>
            <person name="Beuken E."/>
            <person name="Slobbe R."/>
            <person name="Bruggeman C.A."/>
            <person name="Vink C."/>
        </authorList>
    </citation>
    <scope>NUCLEOTIDE SEQUENCE [LARGE SCALE GENOMIC DNA]</scope>
    <source>
        <strain evidence="5 6">Maastricht</strain>
    </source>
</reference>
<protein>
    <submittedName>
        <fullName evidence="5">PR51</fullName>
    </submittedName>
</protein>
<reference evidence="5 6" key="5">
    <citation type="journal article" date="1998" name="Virology">
        <title>The Maastricht strain and England strain of rat cytomegalovirus represent different betaherpesvirus species rather than strains.</title>
        <authorList>
            <person name="Beisser P.S."/>
            <person name="Kaptein S.J."/>
            <person name="Beuken E."/>
            <person name="Bruggeman C.A."/>
            <person name="Vink C."/>
        </authorList>
    </citation>
    <scope>NUCLEOTIDE SEQUENCE [LARGE SCALE GENOMIC DNA]</scope>
    <source>
        <strain evidence="5 6">Maastricht</strain>
    </source>
</reference>
<dbReference type="InterPro" id="IPR005208">
    <property type="entry name" value="Herpes_TT2"/>
</dbReference>
<evidence type="ECO:0000256" key="1">
    <source>
        <dbReference type="ARBA" id="ARBA00022562"/>
    </source>
</evidence>
<dbReference type="HAMAP" id="MF_04015">
    <property type="entry name" value="HSV_TRM2"/>
    <property type="match status" value="1"/>
</dbReference>
<organism evidence="5 6">
    <name type="scientific">Rat cytomegalovirus (strain Maastricht)</name>
    <dbReference type="NCBI Taxonomy" id="79700"/>
    <lineage>
        <taxon>Viruses</taxon>
        <taxon>Duplodnaviria</taxon>
        <taxon>Heunggongvirae</taxon>
        <taxon>Peploviricota</taxon>
        <taxon>Herviviricetes</taxon>
        <taxon>Herpesvirales</taxon>
        <taxon>Orthoherpesviridae</taxon>
        <taxon>Betaherpesvirinae</taxon>
        <taxon>Muromegalovirus</taxon>
        <taxon>Muromegalovirus muridbeta2</taxon>
        <taxon>Murid betaherpesvirus 2</taxon>
    </lineage>
</organism>
<dbReference type="KEGG" id="vg:940277"/>
<reference evidence="5 6" key="4">
    <citation type="journal article" date="1998" name="J. Virol.">
        <title>The R33 G protein-coupled receptor gene of rat cytomegalovirus plays an essential role in the pathogenesis of viral infection.</title>
        <authorList>
            <person name="Beisser P.S."/>
            <person name="Vink C."/>
            <person name="Van Dam J.G."/>
            <person name="Grauls G."/>
            <person name="Vanherle S.J."/>
            <person name="Bruggeman C.A."/>
        </authorList>
    </citation>
    <scope>NUCLEOTIDE SEQUENCE [LARGE SCALE GENOMIC DNA]</scope>
    <source>
        <strain evidence="5 6">Maastricht</strain>
    </source>
</reference>
<evidence type="ECO:0000313" key="5">
    <source>
        <dbReference type="EMBL" id="AAF99150.1"/>
    </source>
</evidence>
<dbReference type="GeneID" id="940277"/>
<reference evidence="5 6" key="9">
    <citation type="journal article" date="2000" name="J. Virol.">
        <title>Complete DNA sequence of the rat cytomegalovirus genome.</title>
        <authorList>
            <person name="Vink C."/>
            <person name="Beuken E."/>
            <person name="Bruggeman C.A."/>
        </authorList>
    </citation>
    <scope>NUCLEOTIDE SEQUENCE [LARGE SCALE GENOMIC DNA]</scope>
    <source>
        <strain evidence="5 6">Maastricht</strain>
    </source>
</reference>
<reference evidence="5 6" key="2">
    <citation type="journal article" date="1996" name="J. Virol.">
        <title>Structure of the rat cytomegalovirus genome termini.</title>
        <authorList>
            <person name="Vink C."/>
            <person name="Beuken E."/>
            <person name="Bruggeman C.A."/>
        </authorList>
    </citation>
    <scope>NUCLEOTIDE SEQUENCE [LARGE SCALE GENOMIC DNA]</scope>
    <source>
        <strain evidence="5 6">Maastricht</strain>
    </source>
</reference>
<feature type="compositionally biased region" description="Basic and acidic residues" evidence="4">
    <location>
        <begin position="1"/>
        <end position="12"/>
    </location>
</feature>
<reference evidence="5 6" key="7">
    <citation type="journal article" date="1999" name="J. Virol.">
        <title>Deletion of the R78 G protein-coupled receptor gene from rat cytomegalovirus results in an attenuated, syncytium-inducing mutant strain.</title>
        <authorList>
            <person name="Beisser P.S."/>
            <person name="Grauls G."/>
            <person name="Bruggeman C.A."/>
            <person name="Vink C."/>
        </authorList>
    </citation>
    <scope>NUCLEOTIDE SEQUENCE [LARGE SCALE GENOMIC DNA]</scope>
    <source>
        <strain evidence="5 6">Maastricht</strain>
    </source>
</reference>
<feature type="region of interest" description="Disordered" evidence="4">
    <location>
        <begin position="1"/>
        <end position="29"/>
    </location>
</feature>
<reference evidence="5 6" key="6">
    <citation type="journal article" date="1999" name="J. Gen. Virol.">
        <title>The rat cytomegalovirus R32 gene encodes a virion-associated protein that elicits a strong humoral immune response in infected rats.</title>
        <authorList>
            <person name="Beuken E."/>
            <person name="Grauls G."/>
            <person name="Bruggeman C.A."/>
            <person name="Vink C."/>
        </authorList>
    </citation>
    <scope>NUCLEOTIDE SEQUENCE [LARGE SCALE GENOMIC DNA]</scope>
    <source>
        <strain evidence="5 6">Maastricht</strain>
    </source>
</reference>
<keyword evidence="6" id="KW-1185">Reference proteome</keyword>
<sequence>MERDGRDRRDDGGEGSDGGGSGGSGGDPDVECRLDALYERLLADGRLDTLRFEPMLPRVYELTLPSIDSRLNFISVGRRHAAFLRHVYGPCSGCEHAAVLHEKMRLFTAVITKLLDVNGILERRDVSD</sequence>
<dbReference type="RefSeq" id="NP_064157.1">
    <property type="nucleotide sequence ID" value="NC_002512.2"/>
</dbReference>
<feature type="compositionally biased region" description="Gly residues" evidence="4">
    <location>
        <begin position="15"/>
        <end position="26"/>
    </location>
</feature>
<dbReference type="Pfam" id="PF03581">
    <property type="entry name" value="Herpes_UL33"/>
    <property type="match status" value="1"/>
</dbReference>
<dbReference type="GO" id="GO:0019073">
    <property type="term" value="P:viral DNA genome packaging"/>
    <property type="evidence" value="ECO:0007669"/>
    <property type="project" value="InterPro"/>
</dbReference>
<reference evidence="5 6" key="8">
    <citation type="journal article" date="2000" name="J. Virol.">
        <title>The r144 major histocompatibility complex class I-like gene of rat cytomegalovirus is dispensable for both acute and long-term infection in the immunocompromised host.</title>
        <authorList>
            <person name="Beisser P.S."/>
            <person name="Kloover J.S."/>
            <person name="Grauls G.E."/>
            <person name="Blok M.J."/>
            <person name="Bruggeman C.A."/>
            <person name="Vink C."/>
        </authorList>
    </citation>
    <scope>NUCLEOTIDE SEQUENCE [LARGE SCALE GENOMIC DNA]</scope>
    <source>
        <strain evidence="5 6">Maastricht</strain>
    </source>
</reference>
<dbReference type="Proteomes" id="UP000008288">
    <property type="component" value="Segment"/>
</dbReference>
<evidence type="ECO:0000256" key="4">
    <source>
        <dbReference type="SAM" id="MobiDB-lite"/>
    </source>
</evidence>
<dbReference type="EMBL" id="AF232689">
    <property type="protein sequence ID" value="AAF99150.1"/>
    <property type="molecule type" value="Genomic_DNA"/>
</dbReference>
<dbReference type="OrthoDB" id="25354at10239"/>
<keyword evidence="1" id="KW-1048">Host nucleus</keyword>
<evidence type="ECO:0000256" key="3">
    <source>
        <dbReference type="ARBA" id="ARBA00023219"/>
    </source>
</evidence>
<keyword evidence="3" id="KW-0231">Viral genome packaging</keyword>
<proteinExistence type="inferred from homology"/>
<accession>Q9DWD9</accession>
<name>Q9DWD9_RCMVM</name>
<gene>
    <name evidence="5" type="primary">R51</name>
</gene>
<evidence type="ECO:0000256" key="2">
    <source>
        <dbReference type="ARBA" id="ARBA00022612"/>
    </source>
</evidence>
<evidence type="ECO:0000313" key="6">
    <source>
        <dbReference type="Proteomes" id="UP000008288"/>
    </source>
</evidence>